<dbReference type="AlphaFoldDB" id="A0A835Y5T6"/>
<evidence type="ECO:0000313" key="3">
    <source>
        <dbReference type="EMBL" id="KAG2495248.1"/>
    </source>
</evidence>
<dbReference type="Proteomes" id="UP000612055">
    <property type="component" value="Unassembled WGS sequence"/>
</dbReference>
<comment type="caution">
    <text evidence="3">The sequence shown here is derived from an EMBL/GenBank/DDBJ whole genome shotgun (WGS) entry which is preliminary data.</text>
</comment>
<evidence type="ECO:0000259" key="2">
    <source>
        <dbReference type="Pfam" id="PF12499"/>
    </source>
</evidence>
<keyword evidence="1" id="KW-0732">Signal</keyword>
<dbReference type="OrthoDB" id="531841at2759"/>
<sequence length="522" mass="55874">MKLGQGAILTVLLIALGIHGAVATRVQTGLYKRFPYCKCTPKARTGLILGPVTEYKDEDRAAICFSLWLGSPSDVSKSCNKGFVQLTKLEIDINPECTPHNTIVTPLLGSYLGTYDWNLSASFDMPQSAPQGRAILRINRINTYPNEDDPVDVCLHLEPNQGRPGACDSLQKLCAVQAGAPAGTCNVAYFGNQQGCCSSGLVQIGNPVYVLGPAFTPPWPCSYFVDTSASWIWSSAGANSVATKDTTPVFHQRLWLQDPVAAKMHIIADNACDFYLDGVYKGTALGGFQGSYTTQIPVQLDAGSREIVLWCTNAWVADGSSDSPAGVLAALVSDADGSVLIRTDAAWTYTISTTLDDVLPIGPTPAFVLGSPSMSPWFSSNFPDQFAFWIGATATDASDASCLVVTVYSKSLDLEADTQAVLHVAADNVVQVYLNGAFVAGAEGGFESFYPNHPFFALSLKAGRNTFDIRVTNAWTSNGMGPAGLLASLINPLLDPLSPNRTLLHTDSSWTVRLDQPVPPRR</sequence>
<organism evidence="3 4">
    <name type="scientific">Edaphochlamys debaryana</name>
    <dbReference type="NCBI Taxonomy" id="47281"/>
    <lineage>
        <taxon>Eukaryota</taxon>
        <taxon>Viridiplantae</taxon>
        <taxon>Chlorophyta</taxon>
        <taxon>core chlorophytes</taxon>
        <taxon>Chlorophyceae</taxon>
        <taxon>CS clade</taxon>
        <taxon>Chlamydomonadales</taxon>
        <taxon>Chlamydomonadales incertae sedis</taxon>
        <taxon>Edaphochlamys</taxon>
    </lineage>
</organism>
<name>A0A835Y5T6_9CHLO</name>
<dbReference type="InterPro" id="IPR024616">
    <property type="entry name" value="Pherophorin"/>
</dbReference>
<proteinExistence type="predicted"/>
<dbReference type="InterPro" id="IPR008979">
    <property type="entry name" value="Galactose-bd-like_sf"/>
</dbReference>
<dbReference type="Gene3D" id="2.60.120.260">
    <property type="entry name" value="Galactose-binding domain-like"/>
    <property type="match status" value="2"/>
</dbReference>
<accession>A0A835Y5T6</accession>
<feature type="signal peptide" evidence="1">
    <location>
        <begin position="1"/>
        <end position="23"/>
    </location>
</feature>
<feature type="chain" id="PRO_5032419528" description="Pherophorin domain-containing protein" evidence="1">
    <location>
        <begin position="24"/>
        <end position="522"/>
    </location>
</feature>
<dbReference type="Pfam" id="PF12499">
    <property type="entry name" value="DUF3707"/>
    <property type="match status" value="1"/>
</dbReference>
<evidence type="ECO:0000313" key="4">
    <source>
        <dbReference type="Proteomes" id="UP000612055"/>
    </source>
</evidence>
<gene>
    <name evidence="3" type="ORF">HYH03_006521</name>
</gene>
<keyword evidence="4" id="KW-1185">Reference proteome</keyword>
<dbReference type="SUPFAM" id="SSF49785">
    <property type="entry name" value="Galactose-binding domain-like"/>
    <property type="match status" value="1"/>
</dbReference>
<feature type="domain" description="Pherophorin" evidence="2">
    <location>
        <begin position="34"/>
        <end position="197"/>
    </location>
</feature>
<protein>
    <recommendedName>
        <fullName evidence="2">Pherophorin domain-containing protein</fullName>
    </recommendedName>
</protein>
<reference evidence="3" key="1">
    <citation type="journal article" date="2020" name="bioRxiv">
        <title>Comparative genomics of Chlamydomonas.</title>
        <authorList>
            <person name="Craig R.J."/>
            <person name="Hasan A.R."/>
            <person name="Ness R.W."/>
            <person name="Keightley P.D."/>
        </authorList>
    </citation>
    <scope>NUCLEOTIDE SEQUENCE</scope>
    <source>
        <strain evidence="3">CCAP 11/70</strain>
    </source>
</reference>
<evidence type="ECO:0000256" key="1">
    <source>
        <dbReference type="SAM" id="SignalP"/>
    </source>
</evidence>
<dbReference type="EMBL" id="JAEHOE010000025">
    <property type="protein sequence ID" value="KAG2495248.1"/>
    <property type="molecule type" value="Genomic_DNA"/>
</dbReference>